<feature type="compositionally biased region" description="Basic residues" evidence="1">
    <location>
        <begin position="1"/>
        <end position="11"/>
    </location>
</feature>
<feature type="compositionally biased region" description="Low complexity" evidence="1">
    <location>
        <begin position="109"/>
        <end position="118"/>
    </location>
</feature>
<dbReference type="Proteomes" id="UP000594364">
    <property type="component" value="Chromosome 3"/>
</dbReference>
<evidence type="ECO:0000313" key="3">
    <source>
        <dbReference type="Proteomes" id="UP000594364"/>
    </source>
</evidence>
<organism evidence="2 3">
    <name type="scientific">Epichloe festucae (strain Fl1)</name>
    <dbReference type="NCBI Taxonomy" id="877507"/>
    <lineage>
        <taxon>Eukaryota</taxon>
        <taxon>Fungi</taxon>
        <taxon>Dikarya</taxon>
        <taxon>Ascomycota</taxon>
        <taxon>Pezizomycotina</taxon>
        <taxon>Sordariomycetes</taxon>
        <taxon>Hypocreomycetidae</taxon>
        <taxon>Hypocreales</taxon>
        <taxon>Clavicipitaceae</taxon>
        <taxon>Epichloe</taxon>
    </lineage>
</organism>
<gene>
    <name evidence="2" type="ORF">C2857_005049</name>
</gene>
<feature type="compositionally biased region" description="Basic and acidic residues" evidence="1">
    <location>
        <begin position="23"/>
        <end position="33"/>
    </location>
</feature>
<dbReference type="OrthoDB" id="4959863at2759"/>
<feature type="compositionally biased region" description="Basic and acidic residues" evidence="1">
    <location>
        <begin position="378"/>
        <end position="409"/>
    </location>
</feature>
<sequence length="441" mass="48970">MRSQPRRRRRVTLSEGSPAFTERFTERFADRGGRSPARSDAAEQHYHHHHHHHHIHANTAASLIASPTPRSICNYNPLARSSRTSSQKVHQLTGLQVDVMDNQLMSPASVSSDTSSTRSDTRMDDYGVPDYHLVPVLEADDDESSSRGSSWGPMSPETDAMPAPLNIIHRPIADGNDKRMDGLGESFPQMTLDDDVVRPCWGGPAHGQFSDIAAAGEYHRFTANLATRHSRQLSAVDDAAPSTTSSRKKRSSLSLALSAATRFSRRRERPDSIDTSSSSTWSTWSAGTHQDSPKPPRQSPADFVAGPAYSSSPAPATPRLAIDVAPPRPSPAPPLRSAWDSDSESDEMPAMSSLKDWFGQRASEENKGHRQMSSASGMRHDQKATGPRPGDRRELLTRLQQREQQIKREKAAKRREQRKEDFKKSFAKIPEEFVFSPPRFL</sequence>
<dbReference type="EMBL" id="CP031387">
    <property type="protein sequence ID" value="QPH00932.1"/>
    <property type="molecule type" value="Genomic_DNA"/>
</dbReference>
<feature type="region of interest" description="Disordered" evidence="1">
    <location>
        <begin position="232"/>
        <end position="428"/>
    </location>
</feature>
<name>A0A7S9KSJ9_EPIFF</name>
<dbReference type="AlphaFoldDB" id="A0A7S9KSJ9"/>
<protein>
    <submittedName>
        <fullName evidence="2">Uncharacterized protein</fullName>
    </submittedName>
</protein>
<evidence type="ECO:0000313" key="2">
    <source>
        <dbReference type="EMBL" id="QPH00932.1"/>
    </source>
</evidence>
<feature type="compositionally biased region" description="Basic residues" evidence="1">
    <location>
        <begin position="46"/>
        <end position="56"/>
    </location>
</feature>
<feature type="compositionally biased region" description="Low complexity" evidence="1">
    <location>
        <begin position="146"/>
        <end position="156"/>
    </location>
</feature>
<evidence type="ECO:0000256" key="1">
    <source>
        <dbReference type="SAM" id="MobiDB-lite"/>
    </source>
</evidence>
<feature type="region of interest" description="Disordered" evidence="1">
    <location>
        <begin position="107"/>
        <end position="127"/>
    </location>
</feature>
<feature type="region of interest" description="Disordered" evidence="1">
    <location>
        <begin position="1"/>
        <end position="57"/>
    </location>
</feature>
<accession>A0A7S9KSJ9</accession>
<reference evidence="2 3" key="1">
    <citation type="journal article" date="2018" name="PLoS Genet.">
        <title>Repeat elements organise 3D genome structure and mediate transcription in the filamentous fungus Epichloe festucae.</title>
        <authorList>
            <person name="Winter D.J."/>
            <person name="Ganley A.R.D."/>
            <person name="Young C.A."/>
            <person name="Liachko I."/>
            <person name="Schardl C.L."/>
            <person name="Dupont P.Y."/>
            <person name="Berry D."/>
            <person name="Ram A."/>
            <person name="Scott B."/>
            <person name="Cox M.P."/>
        </authorList>
    </citation>
    <scope>NUCLEOTIDE SEQUENCE [LARGE SCALE GENOMIC DNA]</scope>
    <source>
        <strain evidence="2 3">Fl1</strain>
    </source>
</reference>
<feature type="region of interest" description="Disordered" evidence="1">
    <location>
        <begin position="140"/>
        <end position="162"/>
    </location>
</feature>
<proteinExistence type="predicted"/>
<keyword evidence="3" id="KW-1185">Reference proteome</keyword>
<feature type="compositionally biased region" description="Low complexity" evidence="1">
    <location>
        <begin position="275"/>
        <end position="285"/>
    </location>
</feature>
<feature type="compositionally biased region" description="Low complexity" evidence="1">
    <location>
        <begin position="252"/>
        <end position="262"/>
    </location>
</feature>